<name>A0A8D2J968_VARKO</name>
<dbReference type="Proteomes" id="UP000694545">
    <property type="component" value="Unplaced"/>
</dbReference>
<dbReference type="AlphaFoldDB" id="A0A8D2J968"/>
<proteinExistence type="predicted"/>
<accession>A0A8D2J968</accession>
<organism evidence="1 2">
    <name type="scientific">Varanus komodoensis</name>
    <name type="common">Komodo dragon</name>
    <dbReference type="NCBI Taxonomy" id="61221"/>
    <lineage>
        <taxon>Eukaryota</taxon>
        <taxon>Metazoa</taxon>
        <taxon>Chordata</taxon>
        <taxon>Craniata</taxon>
        <taxon>Vertebrata</taxon>
        <taxon>Euteleostomi</taxon>
        <taxon>Lepidosauria</taxon>
        <taxon>Squamata</taxon>
        <taxon>Bifurcata</taxon>
        <taxon>Unidentata</taxon>
        <taxon>Episquamata</taxon>
        <taxon>Toxicofera</taxon>
        <taxon>Anguimorpha</taxon>
        <taxon>Paleoanguimorpha</taxon>
        <taxon>Varanoidea</taxon>
        <taxon>Varanidae</taxon>
        <taxon>Varanus</taxon>
    </lineage>
</organism>
<keyword evidence="2" id="KW-1185">Reference proteome</keyword>
<evidence type="ECO:0000313" key="2">
    <source>
        <dbReference type="Proteomes" id="UP000694545"/>
    </source>
</evidence>
<reference evidence="1" key="2">
    <citation type="submission" date="2025-09" db="UniProtKB">
        <authorList>
            <consortium name="Ensembl"/>
        </authorList>
    </citation>
    <scope>IDENTIFICATION</scope>
</reference>
<sequence>MLLYCSSSILTLTYSCCYTSFGIVIKCFKPVQSSFAEYPANCHLVLFKLEPCHTLYMQLVQYTVARLITGTRLVTGTYFQFHPTCVVCRNASQPICQSFNIF</sequence>
<protein>
    <submittedName>
        <fullName evidence="1">Uncharacterized protein</fullName>
    </submittedName>
</protein>
<dbReference type="Ensembl" id="ENSVKKT00000012414.1">
    <property type="protein sequence ID" value="ENSVKKP00000012127.1"/>
    <property type="gene ID" value="ENSVKKG00000008432.1"/>
</dbReference>
<evidence type="ECO:0000313" key="1">
    <source>
        <dbReference type="Ensembl" id="ENSVKKP00000012127.1"/>
    </source>
</evidence>
<reference evidence="1" key="1">
    <citation type="submission" date="2025-08" db="UniProtKB">
        <authorList>
            <consortium name="Ensembl"/>
        </authorList>
    </citation>
    <scope>IDENTIFICATION</scope>
</reference>